<dbReference type="EMBL" id="JAJTJA010000013">
    <property type="protein sequence ID" value="KAH8690830.1"/>
    <property type="molecule type" value="Genomic_DNA"/>
</dbReference>
<dbReference type="GeneID" id="70251443"/>
<reference evidence="1" key="1">
    <citation type="submission" date="2021-12" db="EMBL/GenBank/DDBJ databases">
        <title>Convergent genome expansion in fungi linked to evolution of root-endophyte symbiosis.</title>
        <authorList>
            <consortium name="DOE Joint Genome Institute"/>
            <person name="Ke Y.-H."/>
            <person name="Bonito G."/>
            <person name="Liao H.-L."/>
            <person name="Looney B."/>
            <person name="Rojas-Flechas A."/>
            <person name="Nash J."/>
            <person name="Hameed K."/>
            <person name="Schadt C."/>
            <person name="Martin F."/>
            <person name="Crous P.W."/>
            <person name="Miettinen O."/>
            <person name="Magnuson J.K."/>
            <person name="Labbe J."/>
            <person name="Jacobson D."/>
            <person name="Doktycz M.J."/>
            <person name="Veneault-Fourrey C."/>
            <person name="Kuo A."/>
            <person name="Mondo S."/>
            <person name="Calhoun S."/>
            <person name="Riley R."/>
            <person name="Ohm R."/>
            <person name="LaButti K."/>
            <person name="Andreopoulos B."/>
            <person name="Pangilinan J."/>
            <person name="Nolan M."/>
            <person name="Tritt A."/>
            <person name="Clum A."/>
            <person name="Lipzen A."/>
            <person name="Daum C."/>
            <person name="Barry K."/>
            <person name="Grigoriev I.V."/>
            <person name="Vilgalys R."/>
        </authorList>
    </citation>
    <scope>NUCLEOTIDE SEQUENCE</scope>
    <source>
        <strain evidence="1">PMI_201</strain>
    </source>
</reference>
<evidence type="ECO:0000313" key="1">
    <source>
        <dbReference type="EMBL" id="KAH8690830.1"/>
    </source>
</evidence>
<protein>
    <submittedName>
        <fullName evidence="1">Uncharacterized protein</fullName>
    </submittedName>
</protein>
<sequence length="91" mass="9793">MSLGLGTRAILKLDEIREGIKARGQGVGSGGGGGDGSEACATCLAIKKKGYRVEGRDWEEQRQAMSKRDHVAVSQEWYKSLKSATAKKNKP</sequence>
<name>A0AAD4KGV6_9EURO</name>
<organism evidence="1 2">
    <name type="scientific">Talaromyces proteolyticus</name>
    <dbReference type="NCBI Taxonomy" id="1131652"/>
    <lineage>
        <taxon>Eukaryota</taxon>
        <taxon>Fungi</taxon>
        <taxon>Dikarya</taxon>
        <taxon>Ascomycota</taxon>
        <taxon>Pezizomycotina</taxon>
        <taxon>Eurotiomycetes</taxon>
        <taxon>Eurotiomycetidae</taxon>
        <taxon>Eurotiales</taxon>
        <taxon>Trichocomaceae</taxon>
        <taxon>Talaromyces</taxon>
        <taxon>Talaromyces sect. Bacilispori</taxon>
    </lineage>
</organism>
<comment type="caution">
    <text evidence="1">The sequence shown here is derived from an EMBL/GenBank/DDBJ whole genome shotgun (WGS) entry which is preliminary data.</text>
</comment>
<dbReference type="RefSeq" id="XP_046067026.1">
    <property type="nucleotide sequence ID" value="XM_046221156.1"/>
</dbReference>
<keyword evidence="2" id="KW-1185">Reference proteome</keyword>
<evidence type="ECO:0000313" key="2">
    <source>
        <dbReference type="Proteomes" id="UP001201262"/>
    </source>
</evidence>
<gene>
    <name evidence="1" type="ORF">BGW36DRAFT_432613</name>
</gene>
<accession>A0AAD4KGV6</accession>
<proteinExistence type="predicted"/>
<dbReference type="AlphaFoldDB" id="A0AAD4KGV6"/>
<dbReference type="Proteomes" id="UP001201262">
    <property type="component" value="Unassembled WGS sequence"/>
</dbReference>